<keyword evidence="4 7" id="KW-0812">Transmembrane</keyword>
<evidence type="ECO:0000256" key="2">
    <source>
        <dbReference type="ARBA" id="ARBA00011006"/>
    </source>
</evidence>
<keyword evidence="9" id="KW-1185">Reference proteome</keyword>
<evidence type="ECO:0000256" key="1">
    <source>
        <dbReference type="ARBA" id="ARBA00004651"/>
    </source>
</evidence>
<evidence type="ECO:0000313" key="8">
    <source>
        <dbReference type="EMBL" id="PQA27309.1"/>
    </source>
</evidence>
<keyword evidence="5 7" id="KW-1133">Transmembrane helix</keyword>
<comment type="similarity">
    <text evidence="2">Belongs to the UPF0410 family.</text>
</comment>
<dbReference type="Proteomes" id="UP000243900">
    <property type="component" value="Unassembled WGS sequence"/>
</dbReference>
<evidence type="ECO:0000256" key="7">
    <source>
        <dbReference type="SAM" id="Phobius"/>
    </source>
</evidence>
<name>A0A2P6AQ79_9GAMM</name>
<proteinExistence type="inferred from homology"/>
<dbReference type="RefSeq" id="WP_105193493.1">
    <property type="nucleotide sequence ID" value="NZ_PTQZ01000373.1"/>
</dbReference>
<feature type="transmembrane region" description="Helical" evidence="7">
    <location>
        <begin position="6"/>
        <end position="21"/>
    </location>
</feature>
<dbReference type="InterPro" id="IPR007341">
    <property type="entry name" value="Transgly_assoc"/>
</dbReference>
<sequence length="76" mass="7557">MSVIWFLLIGAIAGWLAGLIMKGGGFGLIGNIVVGILGSVVGGFLFQSVGVSAGGLVTATIGAIVLLFVVNILKKA</sequence>
<evidence type="ECO:0000313" key="9">
    <source>
        <dbReference type="Proteomes" id="UP000243900"/>
    </source>
</evidence>
<dbReference type="PANTHER" id="PTHR33884">
    <property type="entry name" value="UPF0410 PROTEIN YMGE"/>
    <property type="match status" value="1"/>
</dbReference>
<feature type="transmembrane region" description="Helical" evidence="7">
    <location>
        <begin position="28"/>
        <end position="46"/>
    </location>
</feature>
<dbReference type="AlphaFoldDB" id="A0A2P6AQ79"/>
<accession>A0A2P6AQ79</accession>
<evidence type="ECO:0000256" key="4">
    <source>
        <dbReference type="ARBA" id="ARBA00022692"/>
    </source>
</evidence>
<dbReference type="OrthoDB" id="8778751at2"/>
<gene>
    <name evidence="8" type="ORF">C5O18_10105</name>
</gene>
<reference evidence="9" key="1">
    <citation type="submission" date="2018-02" db="EMBL/GenBank/DDBJ databases">
        <title>Genome sequencing of Solimonas sp. HR-BB.</title>
        <authorList>
            <person name="Lee Y."/>
            <person name="Jeon C.O."/>
        </authorList>
    </citation>
    <scope>NUCLEOTIDE SEQUENCE [LARGE SCALE GENOMIC DNA]</scope>
    <source>
        <strain evidence="9">HR-E</strain>
    </source>
</reference>
<comment type="subcellular location">
    <subcellularLocation>
        <location evidence="1">Cell membrane</location>
        <topology evidence="1">Multi-pass membrane protein</topology>
    </subcellularLocation>
</comment>
<organism evidence="8 9">
    <name type="scientific">Amnimonas aquatica</name>
    <dbReference type="NCBI Taxonomy" id="2094561"/>
    <lineage>
        <taxon>Bacteria</taxon>
        <taxon>Pseudomonadati</taxon>
        <taxon>Pseudomonadota</taxon>
        <taxon>Gammaproteobacteria</taxon>
        <taxon>Moraxellales</taxon>
        <taxon>Moraxellaceae</taxon>
        <taxon>Amnimonas</taxon>
    </lineage>
</organism>
<keyword evidence="3" id="KW-1003">Cell membrane</keyword>
<evidence type="ECO:0000256" key="6">
    <source>
        <dbReference type="ARBA" id="ARBA00023136"/>
    </source>
</evidence>
<feature type="transmembrane region" description="Helical" evidence="7">
    <location>
        <begin position="52"/>
        <end position="73"/>
    </location>
</feature>
<dbReference type="EMBL" id="PTQZ01000373">
    <property type="protein sequence ID" value="PQA27309.1"/>
    <property type="molecule type" value="Genomic_DNA"/>
</dbReference>
<keyword evidence="6 7" id="KW-0472">Membrane</keyword>
<dbReference type="Pfam" id="PF04226">
    <property type="entry name" value="Transgly_assoc"/>
    <property type="match status" value="1"/>
</dbReference>
<evidence type="ECO:0000256" key="5">
    <source>
        <dbReference type="ARBA" id="ARBA00022989"/>
    </source>
</evidence>
<dbReference type="GO" id="GO:0005886">
    <property type="term" value="C:plasma membrane"/>
    <property type="evidence" value="ECO:0007669"/>
    <property type="project" value="UniProtKB-SubCell"/>
</dbReference>
<protein>
    <submittedName>
        <fullName evidence="8">GlsB/YeaQ/YmgE family stress response membrane protein</fullName>
    </submittedName>
</protein>
<comment type="caution">
    <text evidence="8">The sequence shown here is derived from an EMBL/GenBank/DDBJ whole genome shotgun (WGS) entry which is preliminary data.</text>
</comment>
<evidence type="ECO:0000256" key="3">
    <source>
        <dbReference type="ARBA" id="ARBA00022475"/>
    </source>
</evidence>
<dbReference type="PANTHER" id="PTHR33884:SF3">
    <property type="entry name" value="UPF0410 PROTEIN YMGE"/>
    <property type="match status" value="1"/>
</dbReference>